<protein>
    <submittedName>
        <fullName evidence="1">Cob(I)yrinic acid a,c-diamide adenosyltransferase</fullName>
    </submittedName>
</protein>
<dbReference type="PANTHER" id="PTHR46638">
    <property type="entry name" value="CORRINOID ADENOSYLTRANSFERASE"/>
    <property type="match status" value="1"/>
</dbReference>
<dbReference type="PIRSF" id="PIRSF015617">
    <property type="entry name" value="Adensltrnsf_CobA"/>
    <property type="match status" value="1"/>
</dbReference>
<dbReference type="InterPro" id="IPR003724">
    <property type="entry name" value="CblAdoTrfase_CobA"/>
</dbReference>
<dbReference type="Gene3D" id="3.40.50.300">
    <property type="entry name" value="P-loop containing nucleotide triphosphate hydrolases"/>
    <property type="match status" value="1"/>
</dbReference>
<dbReference type="Proteomes" id="UP000277457">
    <property type="component" value="Unassembled WGS sequence"/>
</dbReference>
<name>A0A662CXQ9_UNCAE</name>
<evidence type="ECO:0000313" key="1">
    <source>
        <dbReference type="EMBL" id="RLE06461.1"/>
    </source>
</evidence>
<gene>
    <name evidence="1" type="ORF">DRZ78_04695</name>
</gene>
<evidence type="ECO:0000313" key="2">
    <source>
        <dbReference type="Proteomes" id="UP000277457"/>
    </source>
</evidence>
<dbReference type="AlphaFoldDB" id="A0A662CXQ9"/>
<proteinExistence type="predicted"/>
<dbReference type="SUPFAM" id="SSF52540">
    <property type="entry name" value="P-loop containing nucleoside triphosphate hydrolases"/>
    <property type="match status" value="1"/>
</dbReference>
<comment type="caution">
    <text evidence="1">The sequence shown here is derived from an EMBL/GenBank/DDBJ whole genome shotgun (WGS) entry which is preliminary data.</text>
</comment>
<dbReference type="GO" id="GO:0008817">
    <property type="term" value="F:corrinoid adenosyltransferase activity"/>
    <property type="evidence" value="ECO:0007669"/>
    <property type="project" value="InterPro"/>
</dbReference>
<accession>A0A662CXQ9</accession>
<dbReference type="InterPro" id="IPR027417">
    <property type="entry name" value="P-loop_NTPase"/>
</dbReference>
<organism evidence="1 2">
    <name type="scientific">Aerophobetes bacterium</name>
    <dbReference type="NCBI Taxonomy" id="2030807"/>
    <lineage>
        <taxon>Bacteria</taxon>
        <taxon>Candidatus Aerophobota</taxon>
    </lineage>
</organism>
<dbReference type="GO" id="GO:0005524">
    <property type="term" value="F:ATP binding"/>
    <property type="evidence" value="ECO:0007669"/>
    <property type="project" value="InterPro"/>
</dbReference>
<reference evidence="1 2" key="1">
    <citation type="submission" date="2018-06" db="EMBL/GenBank/DDBJ databases">
        <title>Extensive metabolic versatility and redundancy in microbially diverse, dynamic hydrothermal sediments.</title>
        <authorList>
            <person name="Dombrowski N."/>
            <person name="Teske A."/>
            <person name="Baker B.J."/>
        </authorList>
    </citation>
    <scope>NUCLEOTIDE SEQUENCE [LARGE SCALE GENOMIC DNA]</scope>
    <source>
        <strain evidence="1">B7_G13</strain>
    </source>
</reference>
<keyword evidence="1" id="KW-0808">Transferase</keyword>
<sequence>MKKGLVQVYTGEGKGKTTAAIGQIVRARGRGYKAFLLQFLKKKEGSGELSLLEELGVKVVCRGGEHFQDLNKLTNEERGRITSEWDNLLDEVNKEVVSRRYDLLVLDEINVALHYGLISKEKVLSLIRRKPAFLEVILTGRYAPYEIIEKADLVSEVKEIKHPFRQGIKARKGIEY</sequence>
<dbReference type="CDD" id="cd00561">
    <property type="entry name" value="CobA_ACA"/>
    <property type="match status" value="1"/>
</dbReference>
<dbReference type="PANTHER" id="PTHR46638:SF1">
    <property type="entry name" value="CORRINOID ADENOSYLTRANSFERASE"/>
    <property type="match status" value="1"/>
</dbReference>
<dbReference type="Pfam" id="PF02572">
    <property type="entry name" value="CobA_CobO_BtuR"/>
    <property type="match status" value="1"/>
</dbReference>
<dbReference type="GO" id="GO:0009236">
    <property type="term" value="P:cobalamin biosynthetic process"/>
    <property type="evidence" value="ECO:0007669"/>
    <property type="project" value="InterPro"/>
</dbReference>
<dbReference type="EMBL" id="QMPY01000187">
    <property type="protein sequence ID" value="RLE06461.1"/>
    <property type="molecule type" value="Genomic_DNA"/>
</dbReference>